<dbReference type="Proteomes" id="UP000054248">
    <property type="component" value="Unassembled WGS sequence"/>
</dbReference>
<keyword evidence="2" id="KW-0812">Transmembrane</keyword>
<dbReference type="OrthoDB" id="3229856at2759"/>
<organism evidence="3 4">
    <name type="scientific">Tulasnella calospora MUT 4182</name>
    <dbReference type="NCBI Taxonomy" id="1051891"/>
    <lineage>
        <taxon>Eukaryota</taxon>
        <taxon>Fungi</taxon>
        <taxon>Dikarya</taxon>
        <taxon>Basidiomycota</taxon>
        <taxon>Agaricomycotina</taxon>
        <taxon>Agaricomycetes</taxon>
        <taxon>Cantharellales</taxon>
        <taxon>Tulasnellaceae</taxon>
        <taxon>Tulasnella</taxon>
    </lineage>
</organism>
<dbReference type="EMBL" id="KN823085">
    <property type="protein sequence ID" value="KIO23396.1"/>
    <property type="molecule type" value="Genomic_DNA"/>
</dbReference>
<sequence>MSSSTAAGSSPSPTLDPWTPPPHQSSSSNNIALFAAGSSVLGVIALLIVCAVVRMRMVRRRRRALGLPPVMALRRSAKDDLEEQNPKPEIHEIWALLPDENDGLEDFSLQWKELHPLSSSQILSQPAPPKAREKHNPFENYFASIMELFSVEKMDAALLGSIRKEDPAPEYTKSELIATVFIAMPQPTGYDPMEAISLLPELELGVYHDPTTDAV</sequence>
<protein>
    <submittedName>
        <fullName evidence="3">Uncharacterized protein</fullName>
    </submittedName>
</protein>
<keyword evidence="4" id="KW-1185">Reference proteome</keyword>
<evidence type="ECO:0000313" key="3">
    <source>
        <dbReference type="EMBL" id="KIO23396.1"/>
    </source>
</evidence>
<dbReference type="HOGENOM" id="CLU_092548_0_0_1"/>
<evidence type="ECO:0000313" key="4">
    <source>
        <dbReference type="Proteomes" id="UP000054248"/>
    </source>
</evidence>
<accession>A0A0C3QD18</accession>
<name>A0A0C3QD18_9AGAM</name>
<evidence type="ECO:0000256" key="2">
    <source>
        <dbReference type="SAM" id="Phobius"/>
    </source>
</evidence>
<dbReference type="AlphaFoldDB" id="A0A0C3QD18"/>
<feature type="transmembrane region" description="Helical" evidence="2">
    <location>
        <begin position="31"/>
        <end position="53"/>
    </location>
</feature>
<keyword evidence="2" id="KW-0472">Membrane</keyword>
<keyword evidence="2" id="KW-1133">Transmembrane helix</keyword>
<feature type="compositionally biased region" description="Low complexity" evidence="1">
    <location>
        <begin position="1"/>
        <end position="17"/>
    </location>
</feature>
<proteinExistence type="predicted"/>
<gene>
    <name evidence="3" type="ORF">M407DRAFT_244772</name>
</gene>
<reference evidence="3 4" key="1">
    <citation type="submission" date="2014-04" db="EMBL/GenBank/DDBJ databases">
        <authorList>
            <consortium name="DOE Joint Genome Institute"/>
            <person name="Kuo A."/>
            <person name="Girlanda M."/>
            <person name="Perotto S."/>
            <person name="Kohler A."/>
            <person name="Nagy L.G."/>
            <person name="Floudas D."/>
            <person name="Copeland A."/>
            <person name="Barry K.W."/>
            <person name="Cichocki N."/>
            <person name="Veneault-Fourrey C."/>
            <person name="LaButti K."/>
            <person name="Lindquist E.A."/>
            <person name="Lipzen A."/>
            <person name="Lundell T."/>
            <person name="Morin E."/>
            <person name="Murat C."/>
            <person name="Sun H."/>
            <person name="Tunlid A."/>
            <person name="Henrissat B."/>
            <person name="Grigoriev I.V."/>
            <person name="Hibbett D.S."/>
            <person name="Martin F."/>
            <person name="Nordberg H.P."/>
            <person name="Cantor M.N."/>
            <person name="Hua S.X."/>
        </authorList>
    </citation>
    <scope>NUCLEOTIDE SEQUENCE [LARGE SCALE GENOMIC DNA]</scope>
    <source>
        <strain evidence="3 4">MUT 4182</strain>
    </source>
</reference>
<evidence type="ECO:0000256" key="1">
    <source>
        <dbReference type="SAM" id="MobiDB-lite"/>
    </source>
</evidence>
<feature type="region of interest" description="Disordered" evidence="1">
    <location>
        <begin position="1"/>
        <end position="26"/>
    </location>
</feature>
<reference evidence="4" key="2">
    <citation type="submission" date="2015-01" db="EMBL/GenBank/DDBJ databases">
        <title>Evolutionary Origins and Diversification of the Mycorrhizal Mutualists.</title>
        <authorList>
            <consortium name="DOE Joint Genome Institute"/>
            <consortium name="Mycorrhizal Genomics Consortium"/>
            <person name="Kohler A."/>
            <person name="Kuo A."/>
            <person name="Nagy L.G."/>
            <person name="Floudas D."/>
            <person name="Copeland A."/>
            <person name="Barry K.W."/>
            <person name="Cichocki N."/>
            <person name="Veneault-Fourrey C."/>
            <person name="LaButti K."/>
            <person name="Lindquist E.A."/>
            <person name="Lipzen A."/>
            <person name="Lundell T."/>
            <person name="Morin E."/>
            <person name="Murat C."/>
            <person name="Riley R."/>
            <person name="Ohm R."/>
            <person name="Sun H."/>
            <person name="Tunlid A."/>
            <person name="Henrissat B."/>
            <person name="Grigoriev I.V."/>
            <person name="Hibbett D.S."/>
            <person name="Martin F."/>
        </authorList>
    </citation>
    <scope>NUCLEOTIDE SEQUENCE [LARGE SCALE GENOMIC DNA]</scope>
    <source>
        <strain evidence="4">MUT 4182</strain>
    </source>
</reference>